<reference evidence="2 3" key="1">
    <citation type="submission" date="2018-11" db="EMBL/GenBank/DDBJ databases">
        <authorList>
            <consortium name="Pathogen Informatics"/>
        </authorList>
    </citation>
    <scope>NUCLEOTIDE SEQUENCE [LARGE SCALE GENOMIC DNA]</scope>
</reference>
<reference evidence="4" key="2">
    <citation type="submission" date="2019-09" db="UniProtKB">
        <authorList>
            <consortium name="WormBaseParasite"/>
        </authorList>
    </citation>
    <scope>IDENTIFICATION</scope>
</reference>
<dbReference type="WBParaSite" id="HPBE_0000181801-mRNA-1">
    <property type="protein sequence ID" value="HPBE_0000181801-mRNA-1"/>
    <property type="gene ID" value="HPBE_0000181801"/>
</dbReference>
<dbReference type="OrthoDB" id="5908917at2759"/>
<dbReference type="PROSITE" id="PS51029">
    <property type="entry name" value="MADF"/>
    <property type="match status" value="1"/>
</dbReference>
<evidence type="ECO:0000313" key="4">
    <source>
        <dbReference type="WBParaSite" id="HPBE_0000181801-mRNA-1"/>
    </source>
</evidence>
<keyword evidence="3" id="KW-1185">Reference proteome</keyword>
<dbReference type="AlphaFoldDB" id="A0A183F6M6"/>
<name>A0A183F6M6_HELPZ</name>
<proteinExistence type="predicted"/>
<dbReference type="EMBL" id="UZAH01002268">
    <property type="protein sequence ID" value="VDO21521.1"/>
    <property type="molecule type" value="Genomic_DNA"/>
</dbReference>
<organism evidence="3 4">
    <name type="scientific">Heligmosomoides polygyrus</name>
    <name type="common">Parasitic roundworm</name>
    <dbReference type="NCBI Taxonomy" id="6339"/>
    <lineage>
        <taxon>Eukaryota</taxon>
        <taxon>Metazoa</taxon>
        <taxon>Ecdysozoa</taxon>
        <taxon>Nematoda</taxon>
        <taxon>Chromadorea</taxon>
        <taxon>Rhabditida</taxon>
        <taxon>Rhabditina</taxon>
        <taxon>Rhabditomorpha</taxon>
        <taxon>Strongyloidea</taxon>
        <taxon>Heligmosomidae</taxon>
        <taxon>Heligmosomoides</taxon>
    </lineage>
</organism>
<protein>
    <submittedName>
        <fullName evidence="4">MADF domain-containing protein</fullName>
    </submittedName>
</protein>
<evidence type="ECO:0000313" key="2">
    <source>
        <dbReference type="EMBL" id="VDO21521.1"/>
    </source>
</evidence>
<evidence type="ECO:0000259" key="1">
    <source>
        <dbReference type="PROSITE" id="PS51029"/>
    </source>
</evidence>
<feature type="domain" description="MADF" evidence="1">
    <location>
        <begin position="21"/>
        <end position="123"/>
    </location>
</feature>
<dbReference type="InterPro" id="IPR006578">
    <property type="entry name" value="MADF-dom"/>
</dbReference>
<evidence type="ECO:0000313" key="3">
    <source>
        <dbReference type="Proteomes" id="UP000050761"/>
    </source>
</evidence>
<dbReference type="Proteomes" id="UP000050761">
    <property type="component" value="Unassembled WGS sequence"/>
</dbReference>
<sequence>MSAKIQEFDPLNQLGMDEKLHLVNVMQAYPELWDERQPAYKDNTKRTMAWNHITGIMQDSFDEQYQAVDELADALKEDGNKRDRYELLGLTLASKLRTLRELDPVACEEWMLKAEEFMIPLSRCIYELHKELKTQHDFGLALSMTIYILQSLTSLAVQHPASKDIERSVMCCFSSLVISAINLD</sequence>
<gene>
    <name evidence="2" type="ORF">HPBE_LOCUS1819</name>
</gene>
<accession>A0A3P7TJY2</accession>
<dbReference type="Pfam" id="PF10545">
    <property type="entry name" value="MADF_DNA_bdg"/>
    <property type="match status" value="1"/>
</dbReference>
<accession>A0A183F6M6</accession>